<dbReference type="SUPFAM" id="SSF50447">
    <property type="entry name" value="Translation proteins"/>
    <property type="match status" value="1"/>
</dbReference>
<dbReference type="HAMAP" id="MF_00014">
    <property type="entry name" value="Ribosome_mat_RimM"/>
    <property type="match status" value="1"/>
</dbReference>
<evidence type="ECO:0000259" key="6">
    <source>
        <dbReference type="Pfam" id="PF24986"/>
    </source>
</evidence>
<keyword evidence="1" id="KW-0963">Cytoplasm</keyword>
<comment type="caution">
    <text evidence="7">The sequence shown here is derived from an EMBL/GenBank/DDBJ whole genome shotgun (WGS) entry which is preliminary data.</text>
</comment>
<dbReference type="InterPro" id="IPR009000">
    <property type="entry name" value="Transl_B-barrel_sf"/>
</dbReference>
<evidence type="ECO:0000256" key="3">
    <source>
        <dbReference type="ARBA" id="ARBA00022552"/>
    </source>
</evidence>
<name>A0A1J5QZ44_9ZZZZ</name>
<dbReference type="PANTHER" id="PTHR33692">
    <property type="entry name" value="RIBOSOME MATURATION FACTOR RIMM"/>
    <property type="match status" value="1"/>
</dbReference>
<organism evidence="7">
    <name type="scientific">mine drainage metagenome</name>
    <dbReference type="NCBI Taxonomy" id="410659"/>
    <lineage>
        <taxon>unclassified sequences</taxon>
        <taxon>metagenomes</taxon>
        <taxon>ecological metagenomes</taxon>
    </lineage>
</organism>
<dbReference type="Pfam" id="PF24986">
    <property type="entry name" value="PRC_RimM"/>
    <property type="match status" value="1"/>
</dbReference>
<dbReference type="InterPro" id="IPR011033">
    <property type="entry name" value="PRC_barrel-like_sf"/>
</dbReference>
<evidence type="ECO:0000313" key="7">
    <source>
        <dbReference type="EMBL" id="OIQ88522.1"/>
    </source>
</evidence>
<feature type="domain" description="RimM N-terminal" evidence="5">
    <location>
        <begin position="1"/>
        <end position="82"/>
    </location>
</feature>
<protein>
    <submittedName>
        <fullName evidence="7">Ribosome maturation factor RimM</fullName>
    </submittedName>
</protein>
<evidence type="ECO:0000256" key="2">
    <source>
        <dbReference type="ARBA" id="ARBA00022517"/>
    </source>
</evidence>
<dbReference type="SUPFAM" id="SSF50346">
    <property type="entry name" value="PRC-barrel domain"/>
    <property type="match status" value="1"/>
</dbReference>
<evidence type="ECO:0000259" key="5">
    <source>
        <dbReference type="Pfam" id="PF01782"/>
    </source>
</evidence>
<evidence type="ECO:0000256" key="1">
    <source>
        <dbReference type="ARBA" id="ARBA00022490"/>
    </source>
</evidence>
<gene>
    <name evidence="7" type="primary">rimM_9</name>
    <name evidence="7" type="ORF">GALL_296040</name>
</gene>
<keyword evidence="2" id="KW-0690">Ribosome biogenesis</keyword>
<dbReference type="Gene3D" id="2.30.30.240">
    <property type="entry name" value="PRC-barrel domain"/>
    <property type="match status" value="1"/>
</dbReference>
<dbReference type="Gene3D" id="2.40.30.60">
    <property type="entry name" value="RimM"/>
    <property type="match status" value="1"/>
</dbReference>
<dbReference type="InterPro" id="IPR011961">
    <property type="entry name" value="RimM"/>
</dbReference>
<evidence type="ECO:0000256" key="4">
    <source>
        <dbReference type="ARBA" id="ARBA00023186"/>
    </source>
</evidence>
<dbReference type="GO" id="GO:0005840">
    <property type="term" value="C:ribosome"/>
    <property type="evidence" value="ECO:0007669"/>
    <property type="project" value="InterPro"/>
</dbReference>
<dbReference type="EMBL" id="MLJW01000369">
    <property type="protein sequence ID" value="OIQ88522.1"/>
    <property type="molecule type" value="Genomic_DNA"/>
</dbReference>
<dbReference type="PANTHER" id="PTHR33692:SF1">
    <property type="entry name" value="RIBOSOME MATURATION FACTOR RIMM"/>
    <property type="match status" value="1"/>
</dbReference>
<dbReference type="AlphaFoldDB" id="A0A1J5QZ44"/>
<proteinExistence type="inferred from homology"/>
<sequence length="159" mass="17979">MGRISVPYGLKGWVSVNPDTEALDGLFDYPVWWVQLDAGWHEFAVEDAKVHGDHLVAKLEGIADRDQAFRLKGRPVAVPREQLPEAEEGEYYWSDLVGLEVENLQQVKFGTISEVFATGANDVLVVKGERERLVPFIDQVVLEVDIPARRMVVDWDAEF</sequence>
<accession>A0A1J5QZ44</accession>
<dbReference type="InterPro" id="IPR056792">
    <property type="entry name" value="PRC_RimM"/>
</dbReference>
<reference evidence="7" key="1">
    <citation type="submission" date="2016-10" db="EMBL/GenBank/DDBJ databases">
        <title>Sequence of Gallionella enrichment culture.</title>
        <authorList>
            <person name="Poehlein A."/>
            <person name="Muehling M."/>
            <person name="Daniel R."/>
        </authorList>
    </citation>
    <scope>NUCLEOTIDE SEQUENCE</scope>
</reference>
<keyword evidence="4" id="KW-0143">Chaperone</keyword>
<dbReference type="Pfam" id="PF01782">
    <property type="entry name" value="RimM"/>
    <property type="match status" value="1"/>
</dbReference>
<dbReference type="GO" id="GO:0043022">
    <property type="term" value="F:ribosome binding"/>
    <property type="evidence" value="ECO:0007669"/>
    <property type="project" value="InterPro"/>
</dbReference>
<feature type="domain" description="Ribosome maturation factor RimM PRC barrel" evidence="6">
    <location>
        <begin position="93"/>
        <end position="156"/>
    </location>
</feature>
<dbReference type="InterPro" id="IPR002676">
    <property type="entry name" value="RimM_N"/>
</dbReference>
<keyword evidence="3" id="KW-0698">rRNA processing</keyword>
<dbReference type="InterPro" id="IPR036976">
    <property type="entry name" value="RimM_N_sf"/>
</dbReference>
<dbReference type="GO" id="GO:0006364">
    <property type="term" value="P:rRNA processing"/>
    <property type="evidence" value="ECO:0007669"/>
    <property type="project" value="UniProtKB-KW"/>
</dbReference>
<dbReference type="NCBIfam" id="TIGR02273">
    <property type="entry name" value="16S_RimM"/>
    <property type="match status" value="1"/>
</dbReference>